<dbReference type="AlphaFoldDB" id="A0A382AVD7"/>
<evidence type="ECO:0008006" key="8">
    <source>
        <dbReference type="Google" id="ProtNLM"/>
    </source>
</evidence>
<accession>A0A382AVD7</accession>
<gene>
    <name evidence="7" type="ORF">METZ01_LOCUS157867</name>
</gene>
<evidence type="ECO:0000256" key="2">
    <source>
        <dbReference type="ARBA" id="ARBA00022692"/>
    </source>
</evidence>
<dbReference type="InterPro" id="IPR003770">
    <property type="entry name" value="MLTG-like"/>
</dbReference>
<keyword evidence="6" id="KW-0961">Cell wall biogenesis/degradation</keyword>
<name>A0A382AVD7_9ZZZZ</name>
<evidence type="ECO:0000256" key="1">
    <source>
        <dbReference type="ARBA" id="ARBA00022475"/>
    </source>
</evidence>
<dbReference type="PANTHER" id="PTHR30518:SF2">
    <property type="entry name" value="ENDOLYTIC MUREIN TRANSGLYCOSYLASE"/>
    <property type="match status" value="1"/>
</dbReference>
<dbReference type="NCBIfam" id="TIGR00247">
    <property type="entry name" value="endolytic transglycosylase MltG"/>
    <property type="match status" value="1"/>
</dbReference>
<keyword evidence="5" id="KW-0456">Lyase</keyword>
<protein>
    <recommendedName>
        <fullName evidence="8">Endolytic transglycosylase MltG</fullName>
    </recommendedName>
</protein>
<keyword evidence="1" id="KW-1003">Cell membrane</keyword>
<proteinExistence type="inferred from homology"/>
<dbReference type="EMBL" id="UINC01026837">
    <property type="protein sequence ID" value="SVB05013.1"/>
    <property type="molecule type" value="Genomic_DNA"/>
</dbReference>
<evidence type="ECO:0000256" key="4">
    <source>
        <dbReference type="ARBA" id="ARBA00023136"/>
    </source>
</evidence>
<dbReference type="Gene3D" id="3.30.160.60">
    <property type="entry name" value="Classic Zinc Finger"/>
    <property type="match status" value="1"/>
</dbReference>
<sequence length="312" mass="34710">VASTLIYLELSKTVGRDFVFDISQGSNLITISDRLSEQDSLPSHEAIFKAVGLLTRDRGQILAGQYQVTADMTVFELLRLFRSGKVIQYRLIFPEGWTVSEWRNALGKAPYLTHTTARLNDIQLAQLLGLAGPLEGWLFPDTYQYAKGDTDLQVLSRAYEQMKSILTAEWQVRAGTDQLKTQADALILASIIEKETGFAADRVKIASVFHNRLKLAMKLQSDPTVIYGLGADFHGDLKRSHLKTDTAYNTYTRPGLPPGAICSPGRASIQAALAGSNHQYLYFVAMGDGRSYFSLSLAEHNRAVDQYQRKVQ</sequence>
<evidence type="ECO:0000256" key="6">
    <source>
        <dbReference type="ARBA" id="ARBA00023316"/>
    </source>
</evidence>
<dbReference type="HAMAP" id="MF_02065">
    <property type="entry name" value="MltG"/>
    <property type="match status" value="1"/>
</dbReference>
<evidence type="ECO:0000256" key="3">
    <source>
        <dbReference type="ARBA" id="ARBA00022989"/>
    </source>
</evidence>
<keyword evidence="4" id="KW-0472">Membrane</keyword>
<keyword evidence="3" id="KW-1133">Transmembrane helix</keyword>
<dbReference type="GO" id="GO:0016829">
    <property type="term" value="F:lyase activity"/>
    <property type="evidence" value="ECO:0007669"/>
    <property type="project" value="UniProtKB-KW"/>
</dbReference>
<organism evidence="7">
    <name type="scientific">marine metagenome</name>
    <dbReference type="NCBI Taxonomy" id="408172"/>
    <lineage>
        <taxon>unclassified sequences</taxon>
        <taxon>metagenomes</taxon>
        <taxon>ecological metagenomes</taxon>
    </lineage>
</organism>
<keyword evidence="2" id="KW-0812">Transmembrane</keyword>
<dbReference type="Gene3D" id="3.30.1490.480">
    <property type="entry name" value="Endolytic murein transglycosylase"/>
    <property type="match status" value="1"/>
</dbReference>
<dbReference type="Pfam" id="PF02618">
    <property type="entry name" value="YceG"/>
    <property type="match status" value="1"/>
</dbReference>
<feature type="non-terminal residue" evidence="7">
    <location>
        <position position="1"/>
    </location>
</feature>
<dbReference type="CDD" id="cd08010">
    <property type="entry name" value="MltG_like"/>
    <property type="match status" value="1"/>
</dbReference>
<evidence type="ECO:0000313" key="7">
    <source>
        <dbReference type="EMBL" id="SVB05013.1"/>
    </source>
</evidence>
<dbReference type="PANTHER" id="PTHR30518">
    <property type="entry name" value="ENDOLYTIC MUREIN TRANSGLYCOSYLASE"/>
    <property type="match status" value="1"/>
</dbReference>
<evidence type="ECO:0000256" key="5">
    <source>
        <dbReference type="ARBA" id="ARBA00023239"/>
    </source>
</evidence>
<dbReference type="GO" id="GO:0071555">
    <property type="term" value="P:cell wall organization"/>
    <property type="evidence" value="ECO:0007669"/>
    <property type="project" value="UniProtKB-KW"/>
</dbReference>
<reference evidence="7" key="1">
    <citation type="submission" date="2018-05" db="EMBL/GenBank/DDBJ databases">
        <authorList>
            <person name="Lanie J.A."/>
            <person name="Ng W.-L."/>
            <person name="Kazmierczak K.M."/>
            <person name="Andrzejewski T.M."/>
            <person name="Davidsen T.M."/>
            <person name="Wayne K.J."/>
            <person name="Tettelin H."/>
            <person name="Glass J.I."/>
            <person name="Rusch D."/>
            <person name="Podicherti R."/>
            <person name="Tsui H.-C.T."/>
            <person name="Winkler M.E."/>
        </authorList>
    </citation>
    <scope>NUCLEOTIDE SEQUENCE</scope>
</reference>